<dbReference type="Proteomes" id="UP000033187">
    <property type="component" value="Chromosome 1"/>
</dbReference>
<dbReference type="AlphaFoldDB" id="A0A0D6J9T4"/>
<evidence type="ECO:0000313" key="1">
    <source>
        <dbReference type="EMBL" id="CPR15029.1"/>
    </source>
</evidence>
<dbReference type="KEGG" id="fil:BN1229_v1_0173"/>
<proteinExistence type="predicted"/>
<accession>A0A0D6J9T4</accession>
<dbReference type="KEGG" id="fiy:BN1229_v1_0177"/>
<evidence type="ECO:0000313" key="2">
    <source>
        <dbReference type="Proteomes" id="UP000033187"/>
    </source>
</evidence>
<protein>
    <submittedName>
        <fullName evidence="1">Uncharacterized protein</fullName>
    </submittedName>
</protein>
<reference evidence="2" key="1">
    <citation type="submission" date="2015-02" db="EMBL/GenBank/DDBJ databases">
        <authorList>
            <person name="Chooi Y.-H."/>
        </authorList>
    </citation>
    <scope>NUCLEOTIDE SEQUENCE [LARGE SCALE GENOMIC DNA]</scope>
    <source>
        <strain evidence="2">strain Y</strain>
    </source>
</reference>
<sequence length="88" mass="9811">MMARAGVQQRAKVATPIRTLAAIFKCMLGVPVIYSGVDGSRVQSTSYVHLCSGSIVPGICWWEQGPNTNWDWVDRLAQCKFLAILRVW</sequence>
<keyword evidence="2" id="KW-1185">Reference proteome</keyword>
<gene>
    <name evidence="1" type="ORF">YBN1229_v1_0177</name>
</gene>
<dbReference type="EMBL" id="LN829119">
    <property type="protein sequence ID" value="CPR15029.1"/>
    <property type="molecule type" value="Genomic_DNA"/>
</dbReference>
<organism evidence="1 2">
    <name type="scientific">Candidatus Filomicrobium marinum</name>
    <dbReference type="NCBI Taxonomy" id="1608628"/>
    <lineage>
        <taxon>Bacteria</taxon>
        <taxon>Pseudomonadati</taxon>
        <taxon>Pseudomonadota</taxon>
        <taxon>Alphaproteobacteria</taxon>
        <taxon>Hyphomicrobiales</taxon>
        <taxon>Hyphomicrobiaceae</taxon>
        <taxon>Filomicrobium</taxon>
    </lineage>
</organism>
<name>A0A0D6J9T4_9HYPH</name>